<organism evidence="2 3">
    <name type="scientific">Stylosanthes scabra</name>
    <dbReference type="NCBI Taxonomy" id="79078"/>
    <lineage>
        <taxon>Eukaryota</taxon>
        <taxon>Viridiplantae</taxon>
        <taxon>Streptophyta</taxon>
        <taxon>Embryophyta</taxon>
        <taxon>Tracheophyta</taxon>
        <taxon>Spermatophyta</taxon>
        <taxon>Magnoliopsida</taxon>
        <taxon>eudicotyledons</taxon>
        <taxon>Gunneridae</taxon>
        <taxon>Pentapetalae</taxon>
        <taxon>rosids</taxon>
        <taxon>fabids</taxon>
        <taxon>Fabales</taxon>
        <taxon>Fabaceae</taxon>
        <taxon>Papilionoideae</taxon>
        <taxon>50 kb inversion clade</taxon>
        <taxon>dalbergioids sensu lato</taxon>
        <taxon>Dalbergieae</taxon>
        <taxon>Pterocarpus clade</taxon>
        <taxon>Stylosanthes</taxon>
    </lineage>
</organism>
<protein>
    <submittedName>
        <fullName evidence="2">Uncharacterized protein</fullName>
    </submittedName>
</protein>
<dbReference type="EMBL" id="JASCZI010212174">
    <property type="protein sequence ID" value="MED6198620.1"/>
    <property type="molecule type" value="Genomic_DNA"/>
</dbReference>
<comment type="caution">
    <text evidence="2">The sequence shown here is derived from an EMBL/GenBank/DDBJ whole genome shotgun (WGS) entry which is preliminary data.</text>
</comment>
<feature type="compositionally biased region" description="Basic residues" evidence="1">
    <location>
        <begin position="91"/>
        <end position="101"/>
    </location>
</feature>
<sequence length="101" mass="11149">MPLNDNHMHRPPPICVNFTTPPLVPASTSPARSRRLSLTSGSLAHPSSLKPLHRAPRPSPPRRPSPSKQSRRAPPRCRLGLTVAASTQPRSCHHYKKMTPK</sequence>
<keyword evidence="3" id="KW-1185">Reference proteome</keyword>
<evidence type="ECO:0000313" key="2">
    <source>
        <dbReference type="EMBL" id="MED6198620.1"/>
    </source>
</evidence>
<gene>
    <name evidence="2" type="ORF">PIB30_068171</name>
</gene>
<evidence type="ECO:0000313" key="3">
    <source>
        <dbReference type="Proteomes" id="UP001341840"/>
    </source>
</evidence>
<feature type="non-terminal residue" evidence="2">
    <location>
        <position position="101"/>
    </location>
</feature>
<dbReference type="Proteomes" id="UP001341840">
    <property type="component" value="Unassembled WGS sequence"/>
</dbReference>
<evidence type="ECO:0000256" key="1">
    <source>
        <dbReference type="SAM" id="MobiDB-lite"/>
    </source>
</evidence>
<feature type="region of interest" description="Disordered" evidence="1">
    <location>
        <begin position="21"/>
        <end position="101"/>
    </location>
</feature>
<name>A0ABU6XP43_9FABA</name>
<proteinExistence type="predicted"/>
<accession>A0ABU6XP43</accession>
<reference evidence="2 3" key="1">
    <citation type="journal article" date="2023" name="Plants (Basel)">
        <title>Bridging the Gap: Combining Genomics and Transcriptomics Approaches to Understand Stylosanthes scabra, an Orphan Legume from the Brazilian Caatinga.</title>
        <authorList>
            <person name="Ferreira-Neto J.R.C."/>
            <person name="da Silva M.D."/>
            <person name="Binneck E."/>
            <person name="de Melo N.F."/>
            <person name="da Silva R.H."/>
            <person name="de Melo A.L.T.M."/>
            <person name="Pandolfi V."/>
            <person name="Bustamante F.O."/>
            <person name="Brasileiro-Vidal A.C."/>
            <person name="Benko-Iseppon A.M."/>
        </authorList>
    </citation>
    <scope>NUCLEOTIDE SEQUENCE [LARGE SCALE GENOMIC DNA]</scope>
    <source>
        <tissue evidence="2">Leaves</tissue>
    </source>
</reference>